<dbReference type="PANTHER" id="PTHR47506">
    <property type="entry name" value="TRANSCRIPTIONAL REGULATORY PROTEIN"/>
    <property type="match status" value="1"/>
</dbReference>
<dbReference type="SUPFAM" id="SSF46689">
    <property type="entry name" value="Homeodomain-like"/>
    <property type="match status" value="1"/>
</dbReference>
<dbReference type="InterPro" id="IPR011075">
    <property type="entry name" value="TetR_C"/>
</dbReference>
<sequence>MARTKNFNQEEILDKAVELFWINGYNATSANDLVENLGLSRSSLYDTFGDKRTLFVKSLQRYRSKIVNNMLFLVEHSTDIKKTIEEVFKLVIEQDIHSKISKGCFMVNSAIELSACDEEIALIVMANQTDIVSTFEIAILKGQNLGQITTNFNANHLANFLYNSISGIRVAIKYNQNLDAINDIVKINLAILS</sequence>
<evidence type="ECO:0000256" key="4">
    <source>
        <dbReference type="PROSITE-ProRule" id="PRU00335"/>
    </source>
</evidence>
<evidence type="ECO:0000256" key="1">
    <source>
        <dbReference type="ARBA" id="ARBA00023015"/>
    </source>
</evidence>
<name>A0A930UDP8_9FLAO</name>
<evidence type="ECO:0000313" key="7">
    <source>
        <dbReference type="Proteomes" id="UP000646211"/>
    </source>
</evidence>
<dbReference type="Gene3D" id="1.10.10.60">
    <property type="entry name" value="Homeodomain-like"/>
    <property type="match status" value="1"/>
</dbReference>
<reference evidence="6" key="1">
    <citation type="submission" date="2020-11" db="EMBL/GenBank/DDBJ databases">
        <title>Genome of Flavobacterium soyangense.</title>
        <authorList>
            <person name="Liu Q."/>
            <person name="Xin Y.-H."/>
        </authorList>
    </citation>
    <scope>NUCLEOTIDE SEQUENCE</scope>
    <source>
        <strain evidence="6">CGMCC 1.13493</strain>
    </source>
</reference>
<comment type="caution">
    <text evidence="6">The sequence shown here is derived from an EMBL/GenBank/DDBJ whole genome shotgun (WGS) entry which is preliminary data.</text>
</comment>
<dbReference type="PROSITE" id="PS50977">
    <property type="entry name" value="HTH_TETR_2"/>
    <property type="match status" value="1"/>
</dbReference>
<keyword evidence="1" id="KW-0805">Transcription regulation</keyword>
<dbReference type="InterPro" id="IPR036271">
    <property type="entry name" value="Tet_transcr_reg_TetR-rel_C_sf"/>
</dbReference>
<feature type="domain" description="HTH tetR-type" evidence="5">
    <location>
        <begin position="6"/>
        <end position="66"/>
    </location>
</feature>
<keyword evidence="2 4" id="KW-0238">DNA-binding</keyword>
<keyword evidence="7" id="KW-1185">Reference proteome</keyword>
<evidence type="ECO:0000256" key="3">
    <source>
        <dbReference type="ARBA" id="ARBA00023163"/>
    </source>
</evidence>
<protein>
    <submittedName>
        <fullName evidence="6">TetR/AcrR family transcriptional regulator</fullName>
    </submittedName>
</protein>
<dbReference type="GO" id="GO:0003677">
    <property type="term" value="F:DNA binding"/>
    <property type="evidence" value="ECO:0007669"/>
    <property type="project" value="UniProtKB-UniRule"/>
</dbReference>
<dbReference type="InterPro" id="IPR001647">
    <property type="entry name" value="HTH_TetR"/>
</dbReference>
<dbReference type="InterPro" id="IPR009057">
    <property type="entry name" value="Homeodomain-like_sf"/>
</dbReference>
<dbReference type="RefSeq" id="WP_194312677.1">
    <property type="nucleotide sequence ID" value="NZ_JADHEC010000031.1"/>
</dbReference>
<evidence type="ECO:0000313" key="6">
    <source>
        <dbReference type="EMBL" id="MBF2709436.1"/>
    </source>
</evidence>
<keyword evidence="3" id="KW-0804">Transcription</keyword>
<dbReference type="PRINTS" id="PR00455">
    <property type="entry name" value="HTHTETR"/>
</dbReference>
<dbReference type="AlphaFoldDB" id="A0A930UDP8"/>
<dbReference type="SUPFAM" id="SSF48498">
    <property type="entry name" value="Tetracyclin repressor-like, C-terminal domain"/>
    <property type="match status" value="1"/>
</dbReference>
<evidence type="ECO:0000259" key="5">
    <source>
        <dbReference type="PROSITE" id="PS50977"/>
    </source>
</evidence>
<evidence type="ECO:0000256" key="2">
    <source>
        <dbReference type="ARBA" id="ARBA00023125"/>
    </source>
</evidence>
<organism evidence="6 7">
    <name type="scientific">Flavobacterium soyangense</name>
    <dbReference type="NCBI Taxonomy" id="2023265"/>
    <lineage>
        <taxon>Bacteria</taxon>
        <taxon>Pseudomonadati</taxon>
        <taxon>Bacteroidota</taxon>
        <taxon>Flavobacteriia</taxon>
        <taxon>Flavobacteriales</taxon>
        <taxon>Flavobacteriaceae</taxon>
        <taxon>Flavobacterium</taxon>
    </lineage>
</organism>
<gene>
    <name evidence="6" type="ORF">IR213_12665</name>
</gene>
<dbReference type="Proteomes" id="UP000646211">
    <property type="component" value="Unassembled WGS sequence"/>
</dbReference>
<accession>A0A930UDP8</accession>
<proteinExistence type="predicted"/>
<dbReference type="PANTHER" id="PTHR47506:SF1">
    <property type="entry name" value="HTH-TYPE TRANSCRIPTIONAL REGULATOR YJDC"/>
    <property type="match status" value="1"/>
</dbReference>
<feature type="DNA-binding region" description="H-T-H motif" evidence="4">
    <location>
        <begin position="29"/>
        <end position="48"/>
    </location>
</feature>
<dbReference type="Pfam" id="PF00440">
    <property type="entry name" value="TetR_N"/>
    <property type="match status" value="1"/>
</dbReference>
<dbReference type="Pfam" id="PF16925">
    <property type="entry name" value="TetR_C_13"/>
    <property type="match status" value="1"/>
</dbReference>
<dbReference type="EMBL" id="JADHEC010000031">
    <property type="protein sequence ID" value="MBF2709436.1"/>
    <property type="molecule type" value="Genomic_DNA"/>
</dbReference>
<dbReference type="Gene3D" id="1.10.357.10">
    <property type="entry name" value="Tetracycline Repressor, domain 2"/>
    <property type="match status" value="1"/>
</dbReference>